<name>A0AAV9UCE0_9PEZI</name>
<feature type="compositionally biased region" description="Basic residues" evidence="8">
    <location>
        <begin position="245"/>
        <end position="259"/>
    </location>
</feature>
<evidence type="ECO:0000256" key="1">
    <source>
        <dbReference type="ARBA" id="ARBA00004123"/>
    </source>
</evidence>
<dbReference type="GO" id="GO:0006310">
    <property type="term" value="P:DNA recombination"/>
    <property type="evidence" value="ECO:0007669"/>
    <property type="project" value="UniProtKB-KW"/>
</dbReference>
<feature type="region of interest" description="Disordered" evidence="8">
    <location>
        <begin position="639"/>
        <end position="703"/>
    </location>
</feature>
<sequence length="821" mass="88534">MHMYTASIYDHHLHPPSTMAVPLTDDVTPSSPATPSRSRFRSVKDMLPADSPAISSSKLKRPNKNINNALSTKSPNVPSSKNGLGSKNGKITGKSTKFSSVVAAHSTKPKSTNDLFDIFNLPSSSPDISPLSSPQSRSPPRETNKALDPYIPAKRIWTPVKENSQPDVIDLCTPDDASKPTGTSFTSFLNSYKHDELPSITSFETTGSGEPLTKRRCIEVLGFSNAGAARKTPATSTASKEDKPKKGKNAAPKKPKAKAKTITGLAVAPYITAPSPDATLPTDLPIENSEGHKETKPSADSANPTKRKKRQSAGVQKKSATKKVPQKAPLPPPLSPQSARKRMDSQTFVFGTSSQLLQVNPPADGWVLETTGRKLNTIQTHAKIRAKATYDLSGYDSLDELMDDYPTPTDTREKNKATTECADDTTGWGISELEIAKGYERDGSADSGDMWNRAARGLRGELHRVEVVDLVDEDDLDDIFSQRISTQPKITSPEAPMPATVEPPVATATKAPAKKKQKKKDVDQATDPVKQPGDATPTVRWTQLPTPVSTNPGSEPQADKPKPTCKRPPPQTEREAAAEPTQASRPAAALNLPARPNFEGFTLLQLQTQIKQYGFKPVKSRKAMIDILNRCWDSVEATAAAGGPEQPTVLPTSTTAATDKRPAGRGRKKKQVDDDEQQGEPAPPSKKRGRKPKAAASATSTTEVGNDATVITAVTSRPNCPLESRSNSPLDTDALFKHIAVAIKQQPASGDLLAPSWWQRILMNETIVLEDFADWLLKVGLPACGAGEALWQTCGVVGEADKLAAVKMWCEARSVSFVERE</sequence>
<dbReference type="GO" id="GO:0033557">
    <property type="term" value="C:Slx1-Slx4 complex"/>
    <property type="evidence" value="ECO:0007669"/>
    <property type="project" value="InterPro"/>
</dbReference>
<keyword evidence="4" id="KW-0233">DNA recombination</keyword>
<evidence type="ECO:0000256" key="2">
    <source>
        <dbReference type="ARBA" id="ARBA00006661"/>
    </source>
</evidence>
<dbReference type="InterPro" id="IPR018574">
    <property type="entry name" value="Structure-sp_endonuc_su_Slx4"/>
</dbReference>
<keyword evidence="9" id="KW-0378">Hydrolase</keyword>
<dbReference type="Pfam" id="PF09494">
    <property type="entry name" value="Slx4"/>
    <property type="match status" value="1"/>
</dbReference>
<accession>A0AAV9UCE0</accession>
<evidence type="ECO:0000256" key="8">
    <source>
        <dbReference type="SAM" id="MobiDB-lite"/>
    </source>
</evidence>
<evidence type="ECO:0000256" key="5">
    <source>
        <dbReference type="ARBA" id="ARBA00023204"/>
    </source>
</evidence>
<comment type="subcellular location">
    <subcellularLocation>
        <location evidence="1">Nucleus</location>
    </subcellularLocation>
</comment>
<dbReference type="EMBL" id="JAVHNQ010000009">
    <property type="protein sequence ID" value="KAK6338934.1"/>
    <property type="molecule type" value="Genomic_DNA"/>
</dbReference>
<feature type="compositionally biased region" description="Polar residues" evidence="8">
    <location>
        <begin position="64"/>
        <end position="85"/>
    </location>
</feature>
<evidence type="ECO:0000313" key="10">
    <source>
        <dbReference type="Proteomes" id="UP001375240"/>
    </source>
</evidence>
<keyword evidence="9" id="KW-0255">Endonuclease</keyword>
<keyword evidence="9" id="KW-0540">Nuclease</keyword>
<dbReference type="GO" id="GO:0004519">
    <property type="term" value="F:endonuclease activity"/>
    <property type="evidence" value="ECO:0007669"/>
    <property type="project" value="UniProtKB-KW"/>
</dbReference>
<gene>
    <name evidence="9" type="primary">SLX4</name>
    <name evidence="9" type="ORF">TWF696_009735</name>
</gene>
<dbReference type="GO" id="GO:0006260">
    <property type="term" value="P:DNA replication"/>
    <property type="evidence" value="ECO:0007669"/>
    <property type="project" value="InterPro"/>
</dbReference>
<evidence type="ECO:0000256" key="3">
    <source>
        <dbReference type="ARBA" id="ARBA00022763"/>
    </source>
</evidence>
<dbReference type="GO" id="GO:0006281">
    <property type="term" value="P:DNA repair"/>
    <property type="evidence" value="ECO:0007669"/>
    <property type="project" value="UniProtKB-KW"/>
</dbReference>
<keyword evidence="10" id="KW-1185">Reference proteome</keyword>
<feature type="region of interest" description="Disordered" evidence="8">
    <location>
        <begin position="272"/>
        <end position="342"/>
    </location>
</feature>
<feature type="region of interest" description="Disordered" evidence="8">
    <location>
        <begin position="484"/>
        <end position="585"/>
    </location>
</feature>
<feature type="compositionally biased region" description="Polar residues" evidence="8">
    <location>
        <begin position="539"/>
        <end position="554"/>
    </location>
</feature>
<comment type="similarity">
    <text evidence="2">Belongs to the SLX4 family.</text>
</comment>
<dbReference type="Proteomes" id="UP001375240">
    <property type="component" value="Unassembled WGS sequence"/>
</dbReference>
<organism evidence="9 10">
    <name type="scientific">Orbilia brochopaga</name>
    <dbReference type="NCBI Taxonomy" id="3140254"/>
    <lineage>
        <taxon>Eukaryota</taxon>
        <taxon>Fungi</taxon>
        <taxon>Dikarya</taxon>
        <taxon>Ascomycota</taxon>
        <taxon>Pezizomycotina</taxon>
        <taxon>Orbiliomycetes</taxon>
        <taxon>Orbiliales</taxon>
        <taxon>Orbiliaceae</taxon>
        <taxon>Orbilia</taxon>
    </lineage>
</organism>
<evidence type="ECO:0000256" key="6">
    <source>
        <dbReference type="ARBA" id="ARBA00023242"/>
    </source>
</evidence>
<feature type="compositionally biased region" description="Low complexity" evidence="8">
    <location>
        <begin position="126"/>
        <end position="138"/>
    </location>
</feature>
<evidence type="ECO:0000256" key="7">
    <source>
        <dbReference type="ARBA" id="ARBA00029496"/>
    </source>
</evidence>
<keyword evidence="5" id="KW-0234">DNA repair</keyword>
<dbReference type="CDD" id="cd22999">
    <property type="entry name" value="SAP_SLX4"/>
    <property type="match status" value="1"/>
</dbReference>
<keyword evidence="6" id="KW-0539">Nucleus</keyword>
<feature type="compositionally biased region" description="Low complexity" evidence="8">
    <location>
        <begin position="493"/>
        <end position="511"/>
    </location>
</feature>
<evidence type="ECO:0000313" key="9">
    <source>
        <dbReference type="EMBL" id="KAK6338934.1"/>
    </source>
</evidence>
<feature type="region of interest" description="Disordered" evidence="8">
    <location>
        <begin position="228"/>
        <end position="260"/>
    </location>
</feature>
<proteinExistence type="inferred from homology"/>
<feature type="region of interest" description="Disordered" evidence="8">
    <location>
        <begin position="20"/>
        <end position="93"/>
    </location>
</feature>
<feature type="region of interest" description="Disordered" evidence="8">
    <location>
        <begin position="126"/>
        <end position="146"/>
    </location>
</feature>
<evidence type="ECO:0000256" key="4">
    <source>
        <dbReference type="ARBA" id="ARBA00023172"/>
    </source>
</evidence>
<reference evidence="9 10" key="1">
    <citation type="submission" date="2019-10" db="EMBL/GenBank/DDBJ databases">
        <authorList>
            <person name="Palmer J.M."/>
        </authorList>
    </citation>
    <scope>NUCLEOTIDE SEQUENCE [LARGE SCALE GENOMIC DNA]</scope>
    <source>
        <strain evidence="9 10">TWF696</strain>
    </source>
</reference>
<dbReference type="AlphaFoldDB" id="A0AAV9UCE0"/>
<keyword evidence="3" id="KW-0227">DNA damage</keyword>
<comment type="caution">
    <text evidence="9">The sequence shown here is derived from an EMBL/GenBank/DDBJ whole genome shotgun (WGS) entry which is preliminary data.</text>
</comment>
<protein>
    <recommendedName>
        <fullName evidence="7">Structure-specific endonuclease subunit SLX4</fullName>
    </recommendedName>
</protein>